<comment type="similarity">
    <text evidence="2 7">Belongs to the UPF0056 (MarC) family.</text>
</comment>
<dbReference type="OrthoDB" id="21094at2"/>
<accession>A0A1H9TGW6</accession>
<evidence type="ECO:0000256" key="3">
    <source>
        <dbReference type="ARBA" id="ARBA00022475"/>
    </source>
</evidence>
<protein>
    <recommendedName>
        <fullName evidence="7">UPF0056 membrane protein</fullName>
    </recommendedName>
</protein>
<reference evidence="8 9" key="1">
    <citation type="submission" date="2016-10" db="EMBL/GenBank/DDBJ databases">
        <authorList>
            <person name="de Groot N.N."/>
        </authorList>
    </citation>
    <scope>NUCLEOTIDE SEQUENCE [LARGE SCALE GENOMIC DNA]</scope>
    <source>
        <strain evidence="8 9">DSM 16859</strain>
    </source>
</reference>
<dbReference type="EMBL" id="FOGZ01000023">
    <property type="protein sequence ID" value="SER96580.1"/>
    <property type="molecule type" value="Genomic_DNA"/>
</dbReference>
<feature type="transmembrane region" description="Helical" evidence="7">
    <location>
        <begin position="173"/>
        <end position="194"/>
    </location>
</feature>
<feature type="transmembrane region" description="Helical" evidence="7">
    <location>
        <begin position="6"/>
        <end position="28"/>
    </location>
</feature>
<comment type="subcellular location">
    <subcellularLocation>
        <location evidence="1 7">Cell membrane</location>
        <topology evidence="1 7">Multi-pass membrane protein</topology>
    </subcellularLocation>
</comment>
<dbReference type="AlphaFoldDB" id="A0A1H9TGW6"/>
<organism evidence="8 9">
    <name type="scientific">Propionibacterium cyclohexanicum</name>
    <dbReference type="NCBI Taxonomy" id="64702"/>
    <lineage>
        <taxon>Bacteria</taxon>
        <taxon>Bacillati</taxon>
        <taxon>Actinomycetota</taxon>
        <taxon>Actinomycetes</taxon>
        <taxon>Propionibacteriales</taxon>
        <taxon>Propionibacteriaceae</taxon>
        <taxon>Propionibacterium</taxon>
    </lineage>
</organism>
<keyword evidence="6 7" id="KW-0472">Membrane</keyword>
<evidence type="ECO:0000313" key="9">
    <source>
        <dbReference type="Proteomes" id="UP000198815"/>
    </source>
</evidence>
<dbReference type="PANTHER" id="PTHR33508:SF10">
    <property type="entry name" value="UPF0056 INNER MEMBRANE PROTEIN YHGN"/>
    <property type="match status" value="1"/>
</dbReference>
<evidence type="ECO:0000256" key="6">
    <source>
        <dbReference type="ARBA" id="ARBA00023136"/>
    </source>
</evidence>
<dbReference type="Proteomes" id="UP000198815">
    <property type="component" value="Unassembled WGS sequence"/>
</dbReference>
<name>A0A1H9TGW6_9ACTN</name>
<sequence>MREMLSASFTLFLVMDPLGNIPLFLAALHHVDPKRRQRVLARELSIALVIMVGFLLIGGKLLAILHVTQEALAAAGGLILLLIAVRMMFPTPEHSLRERLFDEPFIVPLAVPYTAGPSVLATEVIMINQNPAHWPLLLAAVVLAWLPCALILYSSGWLHHWLGERFLTAIERLMGMILIIVAVQMLLGGVKDFFLM</sequence>
<gene>
    <name evidence="8" type="ORF">SAMN05443377_12319</name>
</gene>
<comment type="caution">
    <text evidence="7">Lacks conserved residue(s) required for the propagation of feature annotation.</text>
</comment>
<evidence type="ECO:0000313" key="8">
    <source>
        <dbReference type="EMBL" id="SER96580.1"/>
    </source>
</evidence>
<keyword evidence="3" id="KW-1003">Cell membrane</keyword>
<dbReference type="PANTHER" id="PTHR33508">
    <property type="entry name" value="UPF0056 MEMBRANE PROTEIN YHCE"/>
    <property type="match status" value="1"/>
</dbReference>
<dbReference type="InterPro" id="IPR002771">
    <property type="entry name" value="Multi_antbiot-R_MarC"/>
</dbReference>
<feature type="transmembrane region" description="Helical" evidence="7">
    <location>
        <begin position="134"/>
        <end position="153"/>
    </location>
</feature>
<evidence type="ECO:0000256" key="1">
    <source>
        <dbReference type="ARBA" id="ARBA00004651"/>
    </source>
</evidence>
<keyword evidence="5 7" id="KW-1133">Transmembrane helix</keyword>
<proteinExistence type="inferred from homology"/>
<evidence type="ECO:0000256" key="7">
    <source>
        <dbReference type="RuleBase" id="RU362048"/>
    </source>
</evidence>
<dbReference type="RefSeq" id="WP_091970755.1">
    <property type="nucleotide sequence ID" value="NZ_FOGZ01000023.1"/>
</dbReference>
<feature type="transmembrane region" description="Helical" evidence="7">
    <location>
        <begin position="40"/>
        <end position="65"/>
    </location>
</feature>
<dbReference type="GO" id="GO:0005886">
    <property type="term" value="C:plasma membrane"/>
    <property type="evidence" value="ECO:0007669"/>
    <property type="project" value="UniProtKB-SubCell"/>
</dbReference>
<evidence type="ECO:0000256" key="4">
    <source>
        <dbReference type="ARBA" id="ARBA00022692"/>
    </source>
</evidence>
<evidence type="ECO:0000256" key="5">
    <source>
        <dbReference type="ARBA" id="ARBA00022989"/>
    </source>
</evidence>
<keyword evidence="9" id="KW-1185">Reference proteome</keyword>
<feature type="transmembrane region" description="Helical" evidence="7">
    <location>
        <begin position="71"/>
        <end position="89"/>
    </location>
</feature>
<keyword evidence="4 7" id="KW-0812">Transmembrane</keyword>
<dbReference type="Pfam" id="PF01914">
    <property type="entry name" value="MarC"/>
    <property type="match status" value="1"/>
</dbReference>
<evidence type="ECO:0000256" key="2">
    <source>
        <dbReference type="ARBA" id="ARBA00009784"/>
    </source>
</evidence>